<dbReference type="EMBL" id="MTJN01000002">
    <property type="protein sequence ID" value="OOV07977.1"/>
    <property type="molecule type" value="Genomic_DNA"/>
</dbReference>
<gene>
    <name evidence="3" type="ORF">RF819_15730</name>
</gene>
<keyword evidence="2" id="KW-0808">Transferase</keyword>
<evidence type="ECO:0000256" key="2">
    <source>
        <dbReference type="ARBA" id="ARBA00022679"/>
    </source>
</evidence>
<dbReference type="STRING" id="28066.RF819_15730"/>
<dbReference type="Pfam" id="PF01531">
    <property type="entry name" value="Glyco_transf_11"/>
    <property type="match status" value="1"/>
</dbReference>
<organism evidence="3 4">
    <name type="scientific">Rhodoferax fermentans</name>
    <dbReference type="NCBI Taxonomy" id="28066"/>
    <lineage>
        <taxon>Bacteria</taxon>
        <taxon>Pseudomonadati</taxon>
        <taxon>Pseudomonadota</taxon>
        <taxon>Betaproteobacteria</taxon>
        <taxon>Burkholderiales</taxon>
        <taxon>Comamonadaceae</taxon>
        <taxon>Rhodoferax</taxon>
    </lineage>
</organism>
<keyword evidence="4" id="KW-1185">Reference proteome</keyword>
<protein>
    <submittedName>
        <fullName evidence="3">Uncharacterized protein</fullName>
    </submittedName>
</protein>
<keyword evidence="1" id="KW-0328">Glycosyltransferase</keyword>
<dbReference type="GO" id="GO:0005975">
    <property type="term" value="P:carbohydrate metabolic process"/>
    <property type="evidence" value="ECO:0007669"/>
    <property type="project" value="InterPro"/>
</dbReference>
<reference evidence="3 4" key="1">
    <citation type="submission" date="2017-01" db="EMBL/GenBank/DDBJ databases">
        <title>Genome sequencing of Rhodoferax fermentans JCM 7819.</title>
        <authorList>
            <person name="Kim Y.J."/>
            <person name="Farh M.E.-A."/>
            <person name="Yang D.-C."/>
        </authorList>
    </citation>
    <scope>NUCLEOTIDE SEQUENCE [LARGE SCALE GENOMIC DNA]</scope>
    <source>
        <strain evidence="3 4">JCM 7819</strain>
    </source>
</reference>
<dbReference type="GO" id="GO:0008107">
    <property type="term" value="F:galactoside 2-alpha-L-fucosyltransferase activity"/>
    <property type="evidence" value="ECO:0007669"/>
    <property type="project" value="InterPro"/>
</dbReference>
<evidence type="ECO:0000313" key="3">
    <source>
        <dbReference type="EMBL" id="OOV07977.1"/>
    </source>
</evidence>
<name>A0A1T1AV94_RHOFE</name>
<proteinExistence type="predicted"/>
<dbReference type="AlphaFoldDB" id="A0A1T1AV94"/>
<evidence type="ECO:0000256" key="1">
    <source>
        <dbReference type="ARBA" id="ARBA00022676"/>
    </source>
</evidence>
<evidence type="ECO:0000313" key="4">
    <source>
        <dbReference type="Proteomes" id="UP000190750"/>
    </source>
</evidence>
<sequence length="244" mass="26849">MGAQIISAAIYFSKKRAGELVYADLSYFETPEHVATAGNPGDCSHWSWQLGPFGLEYQSFETATEAVRRVAKVVVDGPEKMQWGLAALAEPEAQDVFRIADNLPDALPVSVVGGYLCVHIRRGDYVNVASHLISDDAFIEQAAKFSGLLNAVVVLSDSPISSKVKQAMSTYFNITVYLDNADAFTAHRIMRNARVFICSNSQFSLIAAMLNRSALVLIPKQWFSGEDRVIERSIQSLCSFQLMA</sequence>
<dbReference type="InterPro" id="IPR002516">
    <property type="entry name" value="Glyco_trans_11"/>
</dbReference>
<dbReference type="Proteomes" id="UP000190750">
    <property type="component" value="Unassembled WGS sequence"/>
</dbReference>
<comment type="caution">
    <text evidence="3">The sequence shown here is derived from an EMBL/GenBank/DDBJ whole genome shotgun (WGS) entry which is preliminary data.</text>
</comment>
<dbReference type="GO" id="GO:0016020">
    <property type="term" value="C:membrane"/>
    <property type="evidence" value="ECO:0007669"/>
    <property type="project" value="InterPro"/>
</dbReference>
<accession>A0A1T1AV94</accession>